<dbReference type="EMBL" id="WQMS01000016">
    <property type="protein sequence ID" value="MVO79093.1"/>
    <property type="molecule type" value="Genomic_DNA"/>
</dbReference>
<evidence type="ECO:0000313" key="4">
    <source>
        <dbReference type="Proteomes" id="UP000441389"/>
    </source>
</evidence>
<keyword evidence="4" id="KW-1185">Reference proteome</keyword>
<gene>
    <name evidence="3" type="ORF">GON01_14255</name>
</gene>
<organism evidence="3 4">
    <name type="scientific">Sphingomonas horti</name>
    <dbReference type="NCBI Taxonomy" id="2682842"/>
    <lineage>
        <taxon>Bacteria</taxon>
        <taxon>Pseudomonadati</taxon>
        <taxon>Pseudomonadota</taxon>
        <taxon>Alphaproteobacteria</taxon>
        <taxon>Sphingomonadales</taxon>
        <taxon>Sphingomonadaceae</taxon>
        <taxon>Sphingomonas</taxon>
    </lineage>
</organism>
<dbReference type="Pfam" id="PF03795">
    <property type="entry name" value="YCII"/>
    <property type="match status" value="1"/>
</dbReference>
<dbReference type="SUPFAM" id="SSF54909">
    <property type="entry name" value="Dimeric alpha+beta barrel"/>
    <property type="match status" value="1"/>
</dbReference>
<evidence type="ECO:0000313" key="3">
    <source>
        <dbReference type="EMBL" id="MVO79093.1"/>
    </source>
</evidence>
<dbReference type="Gene3D" id="3.30.70.1060">
    <property type="entry name" value="Dimeric alpha+beta barrel"/>
    <property type="match status" value="1"/>
</dbReference>
<dbReference type="AlphaFoldDB" id="A0A6I4J4Q7"/>
<name>A0A6I4J4Q7_9SPHN</name>
<reference evidence="3 4" key="1">
    <citation type="submission" date="2019-12" db="EMBL/GenBank/DDBJ databases">
        <authorList>
            <person name="Huq M.A."/>
        </authorList>
    </citation>
    <scope>NUCLEOTIDE SEQUENCE [LARGE SCALE GENOMIC DNA]</scope>
    <source>
        <strain evidence="3 4">MAH-20</strain>
    </source>
</reference>
<dbReference type="PANTHER" id="PTHR37828">
    <property type="entry name" value="GSR2449 PROTEIN"/>
    <property type="match status" value="1"/>
</dbReference>
<dbReference type="InterPro" id="IPR005545">
    <property type="entry name" value="YCII"/>
</dbReference>
<comment type="similarity">
    <text evidence="1">Belongs to the YciI family.</text>
</comment>
<feature type="domain" description="YCII-related" evidence="2">
    <location>
        <begin position="4"/>
        <end position="80"/>
    </location>
</feature>
<accession>A0A6I4J4Q7</accession>
<dbReference type="PANTHER" id="PTHR37828:SF1">
    <property type="entry name" value="YCII-RELATED DOMAIN-CONTAINING PROTEIN"/>
    <property type="match status" value="1"/>
</dbReference>
<protein>
    <recommendedName>
        <fullName evidence="2">YCII-related domain-containing protein</fullName>
    </recommendedName>
</protein>
<evidence type="ECO:0000259" key="2">
    <source>
        <dbReference type="Pfam" id="PF03795"/>
    </source>
</evidence>
<dbReference type="InterPro" id="IPR011008">
    <property type="entry name" value="Dimeric_a/b-barrel"/>
</dbReference>
<evidence type="ECO:0000256" key="1">
    <source>
        <dbReference type="ARBA" id="ARBA00007689"/>
    </source>
</evidence>
<sequence>MCVVVLTYVPDLSAVDAVLDLHLEWLRRQYAEGRVLASGRRSPRTGGVLICRGEKDTIDRLVATDPFVTSGVATADVISFTASMVAPGLTGLVG</sequence>
<comment type="caution">
    <text evidence="3">The sequence shown here is derived from an EMBL/GenBank/DDBJ whole genome shotgun (WGS) entry which is preliminary data.</text>
</comment>
<dbReference type="Proteomes" id="UP000441389">
    <property type="component" value="Unassembled WGS sequence"/>
</dbReference>
<proteinExistence type="inferred from homology"/>